<organism evidence="3 4">
    <name type="scientific">Linum trigynum</name>
    <dbReference type="NCBI Taxonomy" id="586398"/>
    <lineage>
        <taxon>Eukaryota</taxon>
        <taxon>Viridiplantae</taxon>
        <taxon>Streptophyta</taxon>
        <taxon>Embryophyta</taxon>
        <taxon>Tracheophyta</taxon>
        <taxon>Spermatophyta</taxon>
        <taxon>Magnoliopsida</taxon>
        <taxon>eudicotyledons</taxon>
        <taxon>Gunneridae</taxon>
        <taxon>Pentapetalae</taxon>
        <taxon>rosids</taxon>
        <taxon>fabids</taxon>
        <taxon>Malpighiales</taxon>
        <taxon>Linaceae</taxon>
        <taxon>Linum</taxon>
    </lineage>
</organism>
<evidence type="ECO:0000313" key="4">
    <source>
        <dbReference type="Proteomes" id="UP001497516"/>
    </source>
</evidence>
<dbReference type="AlphaFoldDB" id="A0AAV2G8I5"/>
<feature type="compositionally biased region" description="Polar residues" evidence="1">
    <location>
        <begin position="134"/>
        <end position="149"/>
    </location>
</feature>
<keyword evidence="4" id="KW-1185">Reference proteome</keyword>
<dbReference type="Pfam" id="PF25597">
    <property type="entry name" value="SH3_retrovirus"/>
    <property type="match status" value="1"/>
</dbReference>
<feature type="compositionally biased region" description="Basic and acidic residues" evidence="1">
    <location>
        <begin position="118"/>
        <end position="131"/>
    </location>
</feature>
<dbReference type="Proteomes" id="UP001497516">
    <property type="component" value="Chromosome 8"/>
</dbReference>
<reference evidence="3 4" key="1">
    <citation type="submission" date="2024-04" db="EMBL/GenBank/DDBJ databases">
        <authorList>
            <person name="Fracassetti M."/>
        </authorList>
    </citation>
    <scope>NUCLEOTIDE SEQUENCE [LARGE SCALE GENOMIC DNA]</scope>
</reference>
<sequence>MACFPINCGPHTCIEFKTPYEVWYGKLADYSSLIVFGFHVYYHVDEGKLNPRAKNGVFVGYGDGVKGFRVWSPSEHRVILSRNVIFDEKSMFNPMLKVTVVEGSRNVAKQVELQTLNESEHQGGEDQHEGVSTKPETSKYSAGAQQSIASGRPKRATARVPPERYGFEDMMAYSFQVAEEVDAGEPQSYKEGILGVEADHWLAAMRDEMESPDRNQTWELVKRPQGRKIVKNKWIYKKKEGITSKEGRKFKCSVGCTRFLAEGRS</sequence>
<evidence type="ECO:0000259" key="2">
    <source>
        <dbReference type="Pfam" id="PF25597"/>
    </source>
</evidence>
<feature type="region of interest" description="Disordered" evidence="1">
    <location>
        <begin position="116"/>
        <end position="159"/>
    </location>
</feature>
<proteinExistence type="predicted"/>
<accession>A0AAV2G8I5</accession>
<evidence type="ECO:0000256" key="1">
    <source>
        <dbReference type="SAM" id="MobiDB-lite"/>
    </source>
</evidence>
<evidence type="ECO:0000313" key="3">
    <source>
        <dbReference type="EMBL" id="CAL1406991.1"/>
    </source>
</evidence>
<feature type="domain" description="Retroviral polymerase SH3-like" evidence="2">
    <location>
        <begin position="40"/>
        <end position="94"/>
    </location>
</feature>
<protein>
    <recommendedName>
        <fullName evidence="2">Retroviral polymerase SH3-like domain-containing protein</fullName>
    </recommendedName>
</protein>
<dbReference type="InterPro" id="IPR057670">
    <property type="entry name" value="SH3_retrovirus"/>
</dbReference>
<dbReference type="EMBL" id="OZ034821">
    <property type="protein sequence ID" value="CAL1406991.1"/>
    <property type="molecule type" value="Genomic_DNA"/>
</dbReference>
<gene>
    <name evidence="3" type="ORF">LTRI10_LOCUS46683</name>
</gene>
<name>A0AAV2G8I5_9ROSI</name>